<dbReference type="Gene3D" id="2.40.10.10">
    <property type="entry name" value="Trypsin-like serine proteases"/>
    <property type="match status" value="1"/>
</dbReference>
<dbReference type="GO" id="GO:0070008">
    <property type="term" value="F:serine-type exopeptidase activity"/>
    <property type="evidence" value="ECO:0007669"/>
    <property type="project" value="InterPro"/>
</dbReference>
<keyword evidence="5" id="KW-0325">Glycoprotein</keyword>
<dbReference type="InterPro" id="IPR001254">
    <property type="entry name" value="Trypsin_dom"/>
</dbReference>
<keyword evidence="4" id="KW-1015">Disulfide bond</keyword>
<dbReference type="PANTHER" id="PTHR24252">
    <property type="entry name" value="ACROSIN-RELATED"/>
    <property type="match status" value="1"/>
</dbReference>
<dbReference type="SUPFAM" id="SSF56487">
    <property type="entry name" value="SRCR-like"/>
    <property type="match status" value="1"/>
</dbReference>
<dbReference type="eggNOG" id="KOG3627">
    <property type="taxonomic scope" value="Eukaryota"/>
</dbReference>
<dbReference type="CTD" id="3249"/>
<dbReference type="CDD" id="cd00190">
    <property type="entry name" value="Tryp_SPc"/>
    <property type="match status" value="1"/>
</dbReference>
<dbReference type="SUPFAM" id="SSF50494">
    <property type="entry name" value="Trypsin-like serine proteases"/>
    <property type="match status" value="1"/>
</dbReference>
<dbReference type="FunFam" id="2.40.10.10:FF:000003">
    <property type="entry name" value="Transmembrane serine protease 3"/>
    <property type="match status" value="1"/>
</dbReference>
<keyword evidence="7" id="KW-0812">Transmembrane</keyword>
<dbReference type="Pfam" id="PF00089">
    <property type="entry name" value="Trypsin"/>
    <property type="match status" value="1"/>
</dbReference>
<evidence type="ECO:0000259" key="8">
    <source>
        <dbReference type="PROSITE" id="PS50240"/>
    </source>
</evidence>
<dbReference type="InterPro" id="IPR015352">
    <property type="entry name" value="Hepsin-SRCR_dom"/>
</dbReference>
<dbReference type="Proteomes" id="UP000050525">
    <property type="component" value="Unassembled WGS sequence"/>
</dbReference>
<name>A0A151MNY5_ALLMI</name>
<organism evidence="9 10">
    <name type="scientific">Alligator mississippiensis</name>
    <name type="common">American alligator</name>
    <dbReference type="NCBI Taxonomy" id="8496"/>
    <lineage>
        <taxon>Eukaryota</taxon>
        <taxon>Metazoa</taxon>
        <taxon>Chordata</taxon>
        <taxon>Craniata</taxon>
        <taxon>Vertebrata</taxon>
        <taxon>Euteleostomi</taxon>
        <taxon>Archelosauria</taxon>
        <taxon>Archosauria</taxon>
        <taxon>Crocodylia</taxon>
        <taxon>Alligatoridae</taxon>
        <taxon>Alligatorinae</taxon>
        <taxon>Alligator</taxon>
    </lineage>
</organism>
<dbReference type="KEGG" id="amj:102570449"/>
<dbReference type="PANTHER" id="PTHR24252:SF7">
    <property type="entry name" value="HYALIN"/>
    <property type="match status" value="1"/>
</dbReference>
<keyword evidence="2 6" id="KW-0378">Hydrolase</keyword>
<comment type="caution">
    <text evidence="9">The sequence shown here is derived from an EMBL/GenBank/DDBJ whole genome shotgun (WGS) entry which is preliminary data.</text>
</comment>
<evidence type="ECO:0000256" key="6">
    <source>
        <dbReference type="RuleBase" id="RU363034"/>
    </source>
</evidence>
<evidence type="ECO:0000256" key="3">
    <source>
        <dbReference type="ARBA" id="ARBA00022825"/>
    </source>
</evidence>
<dbReference type="PRINTS" id="PR00722">
    <property type="entry name" value="CHYMOTRYPSIN"/>
</dbReference>
<dbReference type="GO" id="GO:0016020">
    <property type="term" value="C:membrane"/>
    <property type="evidence" value="ECO:0007669"/>
    <property type="project" value="InterPro"/>
</dbReference>
<evidence type="ECO:0000256" key="2">
    <source>
        <dbReference type="ARBA" id="ARBA00022801"/>
    </source>
</evidence>
<dbReference type="STRING" id="8496.A0A151MNY5"/>
<dbReference type="InterPro" id="IPR036772">
    <property type="entry name" value="SRCR-like_dom_sf"/>
</dbReference>
<dbReference type="Gene3D" id="3.10.250.10">
    <property type="entry name" value="SRCR-like domain"/>
    <property type="match status" value="1"/>
</dbReference>
<accession>A0A151MNY5</accession>
<feature type="domain" description="Peptidase S1" evidence="8">
    <location>
        <begin position="170"/>
        <end position="412"/>
    </location>
</feature>
<dbReference type="OrthoDB" id="5979691at2759"/>
<gene>
    <name evidence="9" type="primary">HPN</name>
    <name evidence="9" type="ORF">Y1Q_0013080</name>
</gene>
<dbReference type="EMBL" id="AKHW03005634">
    <property type="protein sequence ID" value="KYO26246.1"/>
    <property type="molecule type" value="Genomic_DNA"/>
</dbReference>
<dbReference type="GO" id="GO:0006508">
    <property type="term" value="P:proteolysis"/>
    <property type="evidence" value="ECO:0007669"/>
    <property type="project" value="UniProtKB-KW"/>
</dbReference>
<proteinExistence type="predicted"/>
<keyword evidence="3 6" id="KW-0720">Serine protease</keyword>
<dbReference type="PROSITE" id="PS00134">
    <property type="entry name" value="TRYPSIN_HIS"/>
    <property type="match status" value="1"/>
</dbReference>
<evidence type="ECO:0000256" key="7">
    <source>
        <dbReference type="SAM" id="Phobius"/>
    </source>
</evidence>
<dbReference type="InterPro" id="IPR018114">
    <property type="entry name" value="TRYPSIN_HIS"/>
</dbReference>
<evidence type="ECO:0000313" key="10">
    <source>
        <dbReference type="Proteomes" id="UP000050525"/>
    </source>
</evidence>
<evidence type="ECO:0000256" key="5">
    <source>
        <dbReference type="ARBA" id="ARBA00023180"/>
    </source>
</evidence>
<dbReference type="PROSITE" id="PS00135">
    <property type="entry name" value="TRYPSIN_SER"/>
    <property type="match status" value="1"/>
</dbReference>
<dbReference type="Pfam" id="PF09272">
    <property type="entry name" value="Hepsin-SRCR"/>
    <property type="match status" value="1"/>
</dbReference>
<dbReference type="PhylomeDB" id="A0A151MNY5"/>
<dbReference type="InterPro" id="IPR001314">
    <property type="entry name" value="Peptidase_S1A"/>
</dbReference>
<protein>
    <submittedName>
        <fullName evidence="9">Serine protease hepsin</fullName>
    </submittedName>
</protein>
<keyword evidence="7" id="KW-1133">Transmembrane helix</keyword>
<dbReference type="GeneID" id="102570449"/>
<feature type="transmembrane region" description="Helical" evidence="7">
    <location>
        <begin position="25"/>
        <end position="51"/>
    </location>
</feature>
<keyword evidence="10" id="KW-1185">Reference proteome</keyword>
<keyword evidence="7" id="KW-0472">Membrane</keyword>
<dbReference type="InterPro" id="IPR043504">
    <property type="entry name" value="Peptidase_S1_PA_chymotrypsin"/>
</dbReference>
<keyword evidence="1 6" id="KW-0645">Protease</keyword>
<sequence length="424" mass="45406">MINCSPEMAGKDGAPKVQCWTLPRVVAAVAGGFLLLAGIGASVWAIVTWVLTGDSEALYGVQVSPADLRLTVFDEAEGRWRLVCSSPANALVAALSCEEMGFVRSLWHSELDVERAGANGTSGFFCVDEARLPLASGLAEVVTACECPSGRFVATLCQECGRRKLPVERIVGGQDAGRGRWPWQVSLRHDGAHLCGGSLLASDWVLTAAHCFPERHRVLSRWRVLLGAVSQAAGQGQQVGVLGVVYHGGYQPFLDPNSEENADDIALVRLAVPVTFTEYVQPVCLPVRGQHLVDGKICTVTGWGNTQYYGQQADVLQEAAVPIISSSVCNTPEYYGNQIRPRMFCAGFAEGGVDACQGDSGGPFVCEDGVARARRWRLAGVVSWGTGCALPRKPGVYTRVGAFHAWIHKAMKTHSQVSGIVSQH</sequence>
<reference evidence="9 10" key="1">
    <citation type="journal article" date="2012" name="Genome Biol.">
        <title>Sequencing three crocodilian genomes to illuminate the evolution of archosaurs and amniotes.</title>
        <authorList>
            <person name="St John J.A."/>
            <person name="Braun E.L."/>
            <person name="Isberg S.R."/>
            <person name="Miles L.G."/>
            <person name="Chong A.Y."/>
            <person name="Gongora J."/>
            <person name="Dalzell P."/>
            <person name="Moran C."/>
            <person name="Bed'hom B."/>
            <person name="Abzhanov A."/>
            <person name="Burgess S.C."/>
            <person name="Cooksey A.M."/>
            <person name="Castoe T.A."/>
            <person name="Crawford N.G."/>
            <person name="Densmore L.D."/>
            <person name="Drew J.C."/>
            <person name="Edwards S.V."/>
            <person name="Faircloth B.C."/>
            <person name="Fujita M.K."/>
            <person name="Greenwold M.J."/>
            <person name="Hoffmann F.G."/>
            <person name="Howard J.M."/>
            <person name="Iguchi T."/>
            <person name="Janes D.E."/>
            <person name="Khan S.Y."/>
            <person name="Kohno S."/>
            <person name="de Koning A.J."/>
            <person name="Lance S.L."/>
            <person name="McCarthy F.M."/>
            <person name="McCormack J.E."/>
            <person name="Merchant M.E."/>
            <person name="Peterson D.G."/>
            <person name="Pollock D.D."/>
            <person name="Pourmand N."/>
            <person name="Raney B.J."/>
            <person name="Roessler K.A."/>
            <person name="Sanford J.R."/>
            <person name="Sawyer R.H."/>
            <person name="Schmidt C.J."/>
            <person name="Triplett E.W."/>
            <person name="Tuberville T.D."/>
            <person name="Venegas-Anaya M."/>
            <person name="Howard J.T."/>
            <person name="Jarvis E.D."/>
            <person name="Guillette L.J.Jr."/>
            <person name="Glenn T.C."/>
            <person name="Green R.E."/>
            <person name="Ray D.A."/>
        </authorList>
    </citation>
    <scope>NUCLEOTIDE SEQUENCE [LARGE SCALE GENOMIC DNA]</scope>
    <source>
        <strain evidence="9">KSC_2009_1</strain>
    </source>
</reference>
<dbReference type="InterPro" id="IPR033116">
    <property type="entry name" value="TRYPSIN_SER"/>
</dbReference>
<dbReference type="SMART" id="SM00020">
    <property type="entry name" value="Tryp_SPc"/>
    <property type="match status" value="1"/>
</dbReference>
<evidence type="ECO:0000313" key="9">
    <source>
        <dbReference type="EMBL" id="KYO26246.1"/>
    </source>
</evidence>
<evidence type="ECO:0000256" key="4">
    <source>
        <dbReference type="ARBA" id="ARBA00023157"/>
    </source>
</evidence>
<evidence type="ECO:0000256" key="1">
    <source>
        <dbReference type="ARBA" id="ARBA00022670"/>
    </source>
</evidence>
<dbReference type="InterPro" id="IPR009003">
    <property type="entry name" value="Peptidase_S1_PA"/>
</dbReference>
<dbReference type="GO" id="GO:0004252">
    <property type="term" value="F:serine-type endopeptidase activity"/>
    <property type="evidence" value="ECO:0007669"/>
    <property type="project" value="InterPro"/>
</dbReference>
<dbReference type="AlphaFoldDB" id="A0A151MNY5"/>
<dbReference type="PROSITE" id="PS50240">
    <property type="entry name" value="TRYPSIN_DOM"/>
    <property type="match status" value="1"/>
</dbReference>
<dbReference type="RefSeq" id="XP_014452395.1">
    <property type="nucleotide sequence ID" value="XM_014596909.3"/>
</dbReference>